<dbReference type="Gene3D" id="1.20.1160.20">
    <property type="match status" value="1"/>
</dbReference>
<sequence>MPVTNEGWPETFGFGVGGSGPCYILWVEAGSSAHTAGLQPGDQILEVEGMPVSSLSCDSLTRLGRECHKVPPSIGVISRVQQVELAGGNQEELGLTITSGRPLQVGSVTSGSLAFNAGVRTGDFLLQVNGIPVTDLTEVTQLLTSCDWDTLHLGLLCVGQRQRHSRAFSAGGKGIENTCQVHKLRAQEFNRKLDEILGDQSALKEKVFSLLRQYAQDRKVDTLAYSLSMILTQEPHHLLIDNIRYQTNYT</sequence>
<dbReference type="Pfam" id="PF17820">
    <property type="entry name" value="PDZ_6"/>
    <property type="match status" value="1"/>
</dbReference>
<protein>
    <recommendedName>
        <fullName evidence="1">PDZ domain-containing protein</fullName>
    </recommendedName>
</protein>
<dbReference type="InterPro" id="IPR051425">
    <property type="entry name" value="Formin_Homology"/>
</dbReference>
<dbReference type="SUPFAM" id="SSF50156">
    <property type="entry name" value="PDZ domain-like"/>
    <property type="match status" value="2"/>
</dbReference>
<dbReference type="OMA" id="SNNQGWP"/>
<evidence type="ECO:0000259" key="1">
    <source>
        <dbReference type="PROSITE" id="PS50106"/>
    </source>
</evidence>
<feature type="domain" description="PDZ" evidence="1">
    <location>
        <begin position="1"/>
        <end position="56"/>
    </location>
</feature>
<dbReference type="InterPro" id="IPR036034">
    <property type="entry name" value="PDZ_sf"/>
</dbReference>
<name>A0A974BVG7_XENLA</name>
<accession>A0A974BVG7</accession>
<proteinExistence type="predicted"/>
<dbReference type="SMART" id="SM00228">
    <property type="entry name" value="PDZ"/>
    <property type="match status" value="2"/>
</dbReference>
<reference evidence="3" key="1">
    <citation type="journal article" date="2016" name="Nature">
        <title>Genome evolution in the allotetraploid frog Xenopus laevis.</title>
        <authorList>
            <person name="Session A.M."/>
            <person name="Uno Y."/>
            <person name="Kwon T."/>
            <person name="Chapman J.A."/>
            <person name="Toyoda A."/>
            <person name="Takahashi S."/>
            <person name="Fukui A."/>
            <person name="Hikosaka A."/>
            <person name="Suzuki A."/>
            <person name="Kondo M."/>
            <person name="van Heeringen S.J."/>
            <person name="Quigley I."/>
            <person name="Heinz S."/>
            <person name="Ogino H."/>
            <person name="Ochi H."/>
            <person name="Hellsten U."/>
            <person name="Lyons J.B."/>
            <person name="Simakov O."/>
            <person name="Putnam N."/>
            <person name="Stites J."/>
            <person name="Kuroki Y."/>
            <person name="Tanaka T."/>
            <person name="Michiue T."/>
            <person name="Watanabe M."/>
            <person name="Bogdanovic O."/>
            <person name="Lister R."/>
            <person name="Georgiou G."/>
            <person name="Paranjpe S.S."/>
            <person name="van Kruijsbergen I."/>
            <person name="Shu S."/>
            <person name="Carlson J."/>
            <person name="Kinoshita T."/>
            <person name="Ohta Y."/>
            <person name="Mawaribuchi S."/>
            <person name="Jenkins J."/>
            <person name="Grimwood J."/>
            <person name="Schmutz J."/>
            <person name="Mitros T."/>
            <person name="Mozaffari S.V."/>
            <person name="Suzuki Y."/>
            <person name="Haramoto Y."/>
            <person name="Yamamoto T.S."/>
            <person name="Takagi C."/>
            <person name="Heald R."/>
            <person name="Miller K."/>
            <person name="Haudenschild C."/>
            <person name="Kitzman J."/>
            <person name="Nakayama T."/>
            <person name="Izutsu Y."/>
            <person name="Robert J."/>
            <person name="Fortriede J."/>
            <person name="Burns K."/>
            <person name="Lotay V."/>
            <person name="Karimi K."/>
            <person name="Yasuoka Y."/>
            <person name="Dichmann D.S."/>
            <person name="Flajnik M.F."/>
            <person name="Houston D.W."/>
            <person name="Shendure J."/>
            <person name="DuPasquier L."/>
            <person name="Vize P.D."/>
            <person name="Zorn A.M."/>
            <person name="Ito M."/>
            <person name="Marcotte E.M."/>
            <person name="Wallingford J.B."/>
            <person name="Ito Y."/>
            <person name="Asashima M."/>
            <person name="Ueno N."/>
            <person name="Matsuda Y."/>
            <person name="Veenstra G.J."/>
            <person name="Fujiyama A."/>
            <person name="Harland R.M."/>
            <person name="Taira M."/>
            <person name="Rokhsar D.S."/>
        </authorList>
    </citation>
    <scope>NUCLEOTIDE SEQUENCE [LARGE SCALE GENOMIC DNA]</scope>
    <source>
        <strain evidence="3">J</strain>
    </source>
</reference>
<feature type="domain" description="PDZ" evidence="1">
    <location>
        <begin position="82"/>
        <end position="137"/>
    </location>
</feature>
<dbReference type="CDD" id="cd06743">
    <property type="entry name" value="PDZ1_L-delphilin-like"/>
    <property type="match status" value="1"/>
</dbReference>
<dbReference type="InterPro" id="IPR041489">
    <property type="entry name" value="PDZ_6"/>
</dbReference>
<dbReference type="PANTHER" id="PTHR45725">
    <property type="entry name" value="FORMIN HOMOLOGY 2 FAMILY MEMBER"/>
    <property type="match status" value="1"/>
</dbReference>
<dbReference type="EMBL" id="CM004483">
    <property type="protein sequence ID" value="OCT61708.1"/>
    <property type="molecule type" value="Genomic_DNA"/>
</dbReference>
<dbReference type="Gene3D" id="2.30.42.10">
    <property type="match status" value="2"/>
</dbReference>
<dbReference type="PROSITE" id="PS50106">
    <property type="entry name" value="PDZ"/>
    <property type="match status" value="2"/>
</dbReference>
<organism evidence="2 3">
    <name type="scientific">Xenopus laevis</name>
    <name type="common">African clawed frog</name>
    <dbReference type="NCBI Taxonomy" id="8355"/>
    <lineage>
        <taxon>Eukaryota</taxon>
        <taxon>Metazoa</taxon>
        <taxon>Chordata</taxon>
        <taxon>Craniata</taxon>
        <taxon>Vertebrata</taxon>
        <taxon>Euteleostomi</taxon>
        <taxon>Amphibia</taxon>
        <taxon>Batrachia</taxon>
        <taxon>Anura</taxon>
        <taxon>Pipoidea</taxon>
        <taxon>Pipidae</taxon>
        <taxon>Xenopodinae</taxon>
        <taxon>Xenopus</taxon>
        <taxon>Xenopus</taxon>
    </lineage>
</organism>
<dbReference type="Proteomes" id="UP000694892">
    <property type="component" value="Chromosome 9_10S"/>
</dbReference>
<dbReference type="CDD" id="cd00136">
    <property type="entry name" value="PDZ_canonical"/>
    <property type="match status" value="1"/>
</dbReference>
<gene>
    <name evidence="2" type="ORF">XELAEV_18047737mg</name>
</gene>
<evidence type="ECO:0000313" key="2">
    <source>
        <dbReference type="EMBL" id="OCT61708.1"/>
    </source>
</evidence>
<dbReference type="InterPro" id="IPR001478">
    <property type="entry name" value="PDZ"/>
</dbReference>
<dbReference type="AlphaFoldDB" id="A0A974BVG7"/>
<evidence type="ECO:0000313" key="3">
    <source>
        <dbReference type="Proteomes" id="UP000694892"/>
    </source>
</evidence>
<dbReference type="PANTHER" id="PTHR45725:SF3">
    <property type="entry name" value="DELPHILIN"/>
    <property type="match status" value="1"/>
</dbReference>
<dbReference type="Pfam" id="PF00595">
    <property type="entry name" value="PDZ"/>
    <property type="match status" value="1"/>
</dbReference>